<dbReference type="GO" id="GO:0003700">
    <property type="term" value="F:DNA-binding transcription factor activity"/>
    <property type="evidence" value="ECO:0007669"/>
    <property type="project" value="TreeGrafter"/>
</dbReference>
<dbReference type="PANTHER" id="PTHR30055">
    <property type="entry name" value="HTH-TYPE TRANSCRIPTIONAL REGULATOR RUTR"/>
    <property type="match status" value="1"/>
</dbReference>
<dbReference type="InterPro" id="IPR023772">
    <property type="entry name" value="DNA-bd_HTH_TetR-type_CS"/>
</dbReference>
<dbReference type="InterPro" id="IPR001647">
    <property type="entry name" value="HTH_TetR"/>
</dbReference>
<dbReference type="GO" id="GO:0000976">
    <property type="term" value="F:transcription cis-regulatory region binding"/>
    <property type="evidence" value="ECO:0007669"/>
    <property type="project" value="TreeGrafter"/>
</dbReference>
<dbReference type="PROSITE" id="PS50977">
    <property type="entry name" value="HTH_TETR_2"/>
    <property type="match status" value="1"/>
</dbReference>
<keyword evidence="3" id="KW-0804">Transcription</keyword>
<name>A0A561TST1_9ACTN</name>
<organism evidence="7 8">
    <name type="scientific">Kitasatospora viridis</name>
    <dbReference type="NCBI Taxonomy" id="281105"/>
    <lineage>
        <taxon>Bacteria</taxon>
        <taxon>Bacillati</taxon>
        <taxon>Actinomycetota</taxon>
        <taxon>Actinomycetes</taxon>
        <taxon>Kitasatosporales</taxon>
        <taxon>Streptomycetaceae</taxon>
        <taxon>Kitasatospora</taxon>
    </lineage>
</organism>
<evidence type="ECO:0000256" key="4">
    <source>
        <dbReference type="PROSITE-ProRule" id="PRU00335"/>
    </source>
</evidence>
<dbReference type="InterPro" id="IPR011075">
    <property type="entry name" value="TetR_C"/>
</dbReference>
<feature type="region of interest" description="Disordered" evidence="5">
    <location>
        <begin position="1"/>
        <end position="41"/>
    </location>
</feature>
<evidence type="ECO:0000259" key="6">
    <source>
        <dbReference type="PROSITE" id="PS50977"/>
    </source>
</evidence>
<accession>A0A561TST1</accession>
<evidence type="ECO:0000256" key="1">
    <source>
        <dbReference type="ARBA" id="ARBA00023015"/>
    </source>
</evidence>
<dbReference type="RefSeq" id="WP_145909388.1">
    <property type="nucleotide sequence ID" value="NZ_BAAAMZ010000001.1"/>
</dbReference>
<evidence type="ECO:0000256" key="3">
    <source>
        <dbReference type="ARBA" id="ARBA00023163"/>
    </source>
</evidence>
<dbReference type="PROSITE" id="PS01081">
    <property type="entry name" value="HTH_TETR_1"/>
    <property type="match status" value="1"/>
</dbReference>
<dbReference type="SUPFAM" id="SSF48498">
    <property type="entry name" value="Tetracyclin repressor-like, C-terminal domain"/>
    <property type="match status" value="1"/>
</dbReference>
<dbReference type="Pfam" id="PF00440">
    <property type="entry name" value="TetR_N"/>
    <property type="match status" value="1"/>
</dbReference>
<dbReference type="InterPro" id="IPR009057">
    <property type="entry name" value="Homeodomain-like_sf"/>
</dbReference>
<dbReference type="SUPFAM" id="SSF46689">
    <property type="entry name" value="Homeodomain-like"/>
    <property type="match status" value="1"/>
</dbReference>
<dbReference type="InterPro" id="IPR036271">
    <property type="entry name" value="Tet_transcr_reg_TetR-rel_C_sf"/>
</dbReference>
<dbReference type="EMBL" id="VIWT01000003">
    <property type="protein sequence ID" value="TWF90161.1"/>
    <property type="molecule type" value="Genomic_DNA"/>
</dbReference>
<dbReference type="PANTHER" id="PTHR30055:SF149">
    <property type="entry name" value="TETR-FAMILY TRANSCRIPTIONAL REGULATOR"/>
    <property type="match status" value="1"/>
</dbReference>
<dbReference type="AlphaFoldDB" id="A0A561TST1"/>
<proteinExistence type="predicted"/>
<dbReference type="Pfam" id="PF16859">
    <property type="entry name" value="TetR_C_11"/>
    <property type="match status" value="1"/>
</dbReference>
<feature type="compositionally biased region" description="Acidic residues" evidence="5">
    <location>
        <begin position="1"/>
        <end position="21"/>
    </location>
</feature>
<reference evidence="7 8" key="1">
    <citation type="submission" date="2019-06" db="EMBL/GenBank/DDBJ databases">
        <title>Sequencing the genomes of 1000 actinobacteria strains.</title>
        <authorList>
            <person name="Klenk H.-P."/>
        </authorList>
    </citation>
    <scope>NUCLEOTIDE SEQUENCE [LARGE SCALE GENOMIC DNA]</scope>
    <source>
        <strain evidence="7 8">DSM 44826</strain>
    </source>
</reference>
<evidence type="ECO:0000256" key="2">
    <source>
        <dbReference type="ARBA" id="ARBA00023125"/>
    </source>
</evidence>
<evidence type="ECO:0000256" key="5">
    <source>
        <dbReference type="SAM" id="MobiDB-lite"/>
    </source>
</evidence>
<keyword evidence="1" id="KW-0805">Transcription regulation</keyword>
<sequence length="230" mass="24368">MAVAAEELEPEDGSASDDGPESGDGPEPADGAAPRRRSRLSAEREQELFDGVVVLLHEVGYEALTMERVAALTKSSKATLYRRWGGKPELVAQAIRNNRRVDLASIDTGSLAGDLHLMVELLSEATAQDADLMRAVAHAAGRNEDLAAALRSAMADREARTVKQALARAVARGEVAPGNPAGRFVQHMMLGAVLARFVLEGVEVDGPYLHEFVDAVVLPALSGRPAPTGD</sequence>
<keyword evidence="8" id="KW-1185">Reference proteome</keyword>
<comment type="caution">
    <text evidence="7">The sequence shown here is derived from an EMBL/GenBank/DDBJ whole genome shotgun (WGS) entry which is preliminary data.</text>
</comment>
<gene>
    <name evidence="7" type="ORF">FHX73_13205</name>
</gene>
<keyword evidence="2 4" id="KW-0238">DNA-binding</keyword>
<dbReference type="Proteomes" id="UP000317940">
    <property type="component" value="Unassembled WGS sequence"/>
</dbReference>
<dbReference type="Gene3D" id="1.10.357.10">
    <property type="entry name" value="Tetracycline Repressor, domain 2"/>
    <property type="match status" value="1"/>
</dbReference>
<dbReference type="OrthoDB" id="9796019at2"/>
<evidence type="ECO:0000313" key="7">
    <source>
        <dbReference type="EMBL" id="TWF90161.1"/>
    </source>
</evidence>
<feature type="DNA-binding region" description="H-T-H motif" evidence="4">
    <location>
        <begin position="65"/>
        <end position="84"/>
    </location>
</feature>
<evidence type="ECO:0000313" key="8">
    <source>
        <dbReference type="Proteomes" id="UP000317940"/>
    </source>
</evidence>
<protein>
    <submittedName>
        <fullName evidence="7">TetR family transcriptional regulator</fullName>
    </submittedName>
</protein>
<dbReference type="InterPro" id="IPR050109">
    <property type="entry name" value="HTH-type_TetR-like_transc_reg"/>
</dbReference>
<dbReference type="Gene3D" id="1.10.10.60">
    <property type="entry name" value="Homeodomain-like"/>
    <property type="match status" value="1"/>
</dbReference>
<feature type="domain" description="HTH tetR-type" evidence="6">
    <location>
        <begin position="42"/>
        <end position="102"/>
    </location>
</feature>